<sequence>MVKCGTVHIGKVYTRLYRNIWMIQHVLEHPRITVQRHGLEAVGEVAIVRVRAGRNARCHAGLKSGRLHSPLLARVVKKELLIQVAPDAVQHNILAAAYRLSRFAHLLKIGRSAGFIEI</sequence>
<organism evidence="1">
    <name type="scientific">bioreactor metagenome</name>
    <dbReference type="NCBI Taxonomy" id="1076179"/>
    <lineage>
        <taxon>unclassified sequences</taxon>
        <taxon>metagenomes</taxon>
        <taxon>ecological metagenomes</taxon>
    </lineage>
</organism>
<reference evidence="1" key="1">
    <citation type="submission" date="2019-08" db="EMBL/GenBank/DDBJ databases">
        <authorList>
            <person name="Kucharzyk K."/>
            <person name="Murdoch R.W."/>
            <person name="Higgins S."/>
            <person name="Loffler F."/>
        </authorList>
    </citation>
    <scope>NUCLEOTIDE SEQUENCE</scope>
</reference>
<proteinExistence type="predicted"/>
<comment type="caution">
    <text evidence="1">The sequence shown here is derived from an EMBL/GenBank/DDBJ whole genome shotgun (WGS) entry which is preliminary data.</text>
</comment>
<name>A0A645E7X7_9ZZZZ</name>
<protein>
    <submittedName>
        <fullName evidence="1">Uncharacterized protein</fullName>
    </submittedName>
</protein>
<dbReference type="AlphaFoldDB" id="A0A645E7X7"/>
<evidence type="ECO:0000313" key="1">
    <source>
        <dbReference type="EMBL" id="MPM96893.1"/>
    </source>
</evidence>
<dbReference type="EMBL" id="VSSQ01043228">
    <property type="protein sequence ID" value="MPM96893.1"/>
    <property type="molecule type" value="Genomic_DNA"/>
</dbReference>
<accession>A0A645E7X7</accession>
<gene>
    <name evidence="1" type="ORF">SDC9_144059</name>
</gene>